<sequence length="516" mass="62047">MKDKRRFFINQKRLKYELISFAIAIICIYMITMILYEKILKPITIINLFISEKLTCLASGWSDKGTRIFWDYYFYPELPTLQDIYEDNGILTVVLSCMFLTTHDKYLMRSNIFFESKWVLYLHQGNSYIYRDYPINPSDPIVGRCVTEDIFQKVVVLQFTLPEKYRNRFNYATIQMAHKKKIKKLKYKPLNKNEVTYNPSYLPKETELQGYQNYTKIMMKPIDFENVYKYGLYYRNIPFCQIIDSHSIYSKDYQKGKKDFLRICTQNIIFTDKRRNIDLIRWALYHKDQGFETPIVYYNKIIPKNNQLPKNFNSYLKMKNKAMKTLKKAIDDKVINLVNWEFPYAFYFHDQLGQEASCVYRNKNRTKWLGINDVDEFFYNPNPKTKDTVNVTLKKIHYKEFAKDHGGIITPNVWMKIEDDGKKIYQDDFFSEGERTKCIVIPDNVFFYNVHTVDKGLPTVFFNRNNVVNAHFKKVPEDYYKELFFSQKMTDIYQKYTQLAKVYLNMQDKKEEEKQN</sequence>
<comment type="caution">
    <text evidence="9">The sequence shown here is derived from an EMBL/GenBank/DDBJ whole genome shotgun (WGS) entry which is preliminary data.</text>
</comment>
<organism evidence="9 10">
    <name type="scientific">Tritrichomonas musculus</name>
    <dbReference type="NCBI Taxonomy" id="1915356"/>
    <lineage>
        <taxon>Eukaryota</taxon>
        <taxon>Metamonada</taxon>
        <taxon>Parabasalia</taxon>
        <taxon>Tritrichomonadida</taxon>
        <taxon>Tritrichomonadidae</taxon>
        <taxon>Tritrichomonas</taxon>
    </lineage>
</organism>
<dbReference type="PANTHER" id="PTHR21461">
    <property type="entry name" value="GLYCOSYLTRANSFERASE FAMILY 92 PROTEIN"/>
    <property type="match status" value="1"/>
</dbReference>
<evidence type="ECO:0000313" key="10">
    <source>
        <dbReference type="Proteomes" id="UP001470230"/>
    </source>
</evidence>
<evidence type="ECO:0000256" key="3">
    <source>
        <dbReference type="ARBA" id="ARBA00022676"/>
    </source>
</evidence>
<evidence type="ECO:0000256" key="6">
    <source>
        <dbReference type="ARBA" id="ARBA00022989"/>
    </source>
</evidence>
<keyword evidence="5 8" id="KW-0812">Transmembrane</keyword>
<keyword evidence="10" id="KW-1185">Reference proteome</keyword>
<keyword evidence="3" id="KW-0328">Glycosyltransferase</keyword>
<evidence type="ECO:0000256" key="5">
    <source>
        <dbReference type="ARBA" id="ARBA00022692"/>
    </source>
</evidence>
<gene>
    <name evidence="9" type="ORF">M9Y10_045651</name>
</gene>
<evidence type="ECO:0000256" key="7">
    <source>
        <dbReference type="ARBA" id="ARBA00023136"/>
    </source>
</evidence>
<keyword evidence="4" id="KW-0808">Transferase</keyword>
<evidence type="ECO:0000256" key="4">
    <source>
        <dbReference type="ARBA" id="ARBA00022679"/>
    </source>
</evidence>
<keyword evidence="7 8" id="KW-0472">Membrane</keyword>
<evidence type="ECO:0000256" key="1">
    <source>
        <dbReference type="ARBA" id="ARBA00004167"/>
    </source>
</evidence>
<dbReference type="InterPro" id="IPR008166">
    <property type="entry name" value="Glyco_transf_92"/>
</dbReference>
<proteinExistence type="inferred from homology"/>
<keyword evidence="6 8" id="KW-1133">Transmembrane helix</keyword>
<dbReference type="Proteomes" id="UP001470230">
    <property type="component" value="Unassembled WGS sequence"/>
</dbReference>
<dbReference type="EMBL" id="JAPFFF010000009">
    <property type="protein sequence ID" value="KAK8883003.1"/>
    <property type="molecule type" value="Genomic_DNA"/>
</dbReference>
<comment type="similarity">
    <text evidence="2">Belongs to the glycosyltransferase 92 family.</text>
</comment>
<comment type="subcellular location">
    <subcellularLocation>
        <location evidence="1">Membrane</location>
        <topology evidence="1">Single-pass membrane protein</topology>
    </subcellularLocation>
</comment>
<accession>A0ABR2JWJ5</accession>
<dbReference type="PANTHER" id="PTHR21461:SF69">
    <property type="entry name" value="GLYCOSYLTRANSFERASE FAMILY 92 PROTEIN"/>
    <property type="match status" value="1"/>
</dbReference>
<dbReference type="Pfam" id="PF01697">
    <property type="entry name" value="Glyco_transf_92"/>
    <property type="match status" value="1"/>
</dbReference>
<evidence type="ECO:0000256" key="8">
    <source>
        <dbReference type="SAM" id="Phobius"/>
    </source>
</evidence>
<reference evidence="9 10" key="1">
    <citation type="submission" date="2024-04" db="EMBL/GenBank/DDBJ databases">
        <title>Tritrichomonas musculus Genome.</title>
        <authorList>
            <person name="Alves-Ferreira E."/>
            <person name="Grigg M."/>
            <person name="Lorenzi H."/>
            <person name="Galac M."/>
        </authorList>
    </citation>
    <scope>NUCLEOTIDE SEQUENCE [LARGE SCALE GENOMIC DNA]</scope>
    <source>
        <strain evidence="9 10">EAF2021</strain>
    </source>
</reference>
<evidence type="ECO:0000256" key="2">
    <source>
        <dbReference type="ARBA" id="ARBA00007647"/>
    </source>
</evidence>
<feature type="transmembrane region" description="Helical" evidence="8">
    <location>
        <begin position="16"/>
        <end position="36"/>
    </location>
</feature>
<protein>
    <recommendedName>
        <fullName evidence="11">Glycosyltransferase family 92 protein</fullName>
    </recommendedName>
</protein>
<name>A0ABR2JWJ5_9EUKA</name>
<evidence type="ECO:0000313" key="9">
    <source>
        <dbReference type="EMBL" id="KAK8883003.1"/>
    </source>
</evidence>
<evidence type="ECO:0008006" key="11">
    <source>
        <dbReference type="Google" id="ProtNLM"/>
    </source>
</evidence>